<evidence type="ECO:0000313" key="2">
    <source>
        <dbReference type="EMBL" id="SEW53269.1"/>
    </source>
</evidence>
<evidence type="ECO:0000313" key="3">
    <source>
        <dbReference type="Proteomes" id="UP000199310"/>
    </source>
</evidence>
<gene>
    <name evidence="2" type="ORF">SAMN04488122_5393</name>
</gene>
<protein>
    <recommendedName>
        <fullName evidence="4">Lipoprotein</fullName>
    </recommendedName>
</protein>
<feature type="signal peptide" evidence="1">
    <location>
        <begin position="1"/>
        <end position="24"/>
    </location>
</feature>
<organism evidence="2 3">
    <name type="scientific">Chitinophaga arvensicola</name>
    <dbReference type="NCBI Taxonomy" id="29529"/>
    <lineage>
        <taxon>Bacteria</taxon>
        <taxon>Pseudomonadati</taxon>
        <taxon>Bacteroidota</taxon>
        <taxon>Chitinophagia</taxon>
        <taxon>Chitinophagales</taxon>
        <taxon>Chitinophagaceae</taxon>
        <taxon>Chitinophaga</taxon>
    </lineage>
</organism>
<dbReference type="AlphaFoldDB" id="A0A1I0SA52"/>
<keyword evidence="3" id="KW-1185">Reference proteome</keyword>
<dbReference type="Proteomes" id="UP000199310">
    <property type="component" value="Unassembled WGS sequence"/>
</dbReference>
<reference evidence="3" key="1">
    <citation type="submission" date="2016-10" db="EMBL/GenBank/DDBJ databases">
        <authorList>
            <person name="Varghese N."/>
            <person name="Submissions S."/>
        </authorList>
    </citation>
    <scope>NUCLEOTIDE SEQUENCE [LARGE SCALE GENOMIC DNA]</scope>
    <source>
        <strain evidence="3">DSM 3695</strain>
    </source>
</reference>
<accession>A0A1I0SA52</accession>
<evidence type="ECO:0000256" key="1">
    <source>
        <dbReference type="SAM" id="SignalP"/>
    </source>
</evidence>
<feature type="chain" id="PRO_5011498010" description="Lipoprotein" evidence="1">
    <location>
        <begin position="25"/>
        <end position="162"/>
    </location>
</feature>
<evidence type="ECO:0008006" key="4">
    <source>
        <dbReference type="Google" id="ProtNLM"/>
    </source>
</evidence>
<dbReference type="EMBL" id="FOJG01000002">
    <property type="protein sequence ID" value="SEW53269.1"/>
    <property type="molecule type" value="Genomic_DNA"/>
</dbReference>
<name>A0A1I0SA52_9BACT</name>
<proteinExistence type="predicted"/>
<sequence length="162" mass="18476">MPNSIAMKTMKKHLLLPVAFFTLAACHESKIQEEKVTTDAAPPAHPVTETADQITRPCAVFHYPDSMQLEKLKKDNGEEAFYTINEDYQSYMTDAHAFLEQKGLKIIEPAGGKIIFHSAKGSVSTLNLSDVKYNWEMWLFDGDTLHKVDVMDIENEYKKYMK</sequence>
<keyword evidence="1" id="KW-0732">Signal</keyword>